<gene>
    <name evidence="1" type="ORF">PUR21_06020</name>
</gene>
<name>A0ABU9Z7T0_9HYPH</name>
<dbReference type="Proteomes" id="UP001404845">
    <property type="component" value="Unassembled WGS sequence"/>
</dbReference>
<evidence type="ECO:0000313" key="1">
    <source>
        <dbReference type="EMBL" id="MEN3227215.1"/>
    </source>
</evidence>
<accession>A0ABU9Z7T0</accession>
<dbReference type="Pfam" id="PF13826">
    <property type="entry name" value="Monooxy_af470-like"/>
    <property type="match status" value="1"/>
</dbReference>
<proteinExistence type="predicted"/>
<dbReference type="EMBL" id="JAQYXL010000001">
    <property type="protein sequence ID" value="MEN3227215.1"/>
    <property type="molecule type" value="Genomic_DNA"/>
</dbReference>
<organism evidence="1 2">
    <name type="scientific">Methylorubrum rhodesianum</name>
    <dbReference type="NCBI Taxonomy" id="29427"/>
    <lineage>
        <taxon>Bacteria</taxon>
        <taxon>Pseudomonadati</taxon>
        <taxon>Pseudomonadota</taxon>
        <taxon>Alphaproteobacteria</taxon>
        <taxon>Hyphomicrobiales</taxon>
        <taxon>Methylobacteriaceae</taxon>
        <taxon>Methylorubrum</taxon>
    </lineage>
</organism>
<sequence>MRASDEQAVRDSRPRRDSVDLSGYPDLVVVYLGFRVGRLRGLRALLGIGRGLSQVQREMPDGLLAHENLVYGLNHIGMRQYWRDLESLEAFTRSDPHKTWWRDFSRDAAGNGFWHEAYRLSGGMEAIYVGMPRPIGLGTFAAARRPEGPFMTSRQRLAS</sequence>
<dbReference type="InterPro" id="IPR025444">
    <property type="entry name" value="Monooxy_af470"/>
</dbReference>
<reference evidence="1 2" key="1">
    <citation type="journal article" date="2023" name="PLoS ONE">
        <title>Complete genome assembly of Hawai'i environmental nontuberculous mycobacteria reveals unexpected co-isolation with methylobacteria.</title>
        <authorList>
            <person name="Hendrix J."/>
            <person name="Epperson L.E."/>
            <person name="Tong E.I."/>
            <person name="Chan Y.L."/>
            <person name="Hasan N.A."/>
            <person name="Dawrs S.N."/>
            <person name="Norton G.J."/>
            <person name="Virdi R."/>
            <person name="Crooks J.L."/>
            <person name="Chan E.D."/>
            <person name="Honda J.R."/>
            <person name="Strong M."/>
        </authorList>
    </citation>
    <scope>NUCLEOTIDE SEQUENCE [LARGE SCALE GENOMIC DNA]</scope>
    <source>
        <strain evidence="1 2">NJH_HI01</strain>
    </source>
</reference>
<keyword evidence="2" id="KW-1185">Reference proteome</keyword>
<dbReference type="RefSeq" id="WP_183668235.1">
    <property type="nucleotide sequence ID" value="NZ_JACHOS010000009.1"/>
</dbReference>
<protein>
    <submittedName>
        <fullName evidence="1">DUF4188 domain-containing protein</fullName>
    </submittedName>
</protein>
<comment type="caution">
    <text evidence="1">The sequence shown here is derived from an EMBL/GenBank/DDBJ whole genome shotgun (WGS) entry which is preliminary data.</text>
</comment>
<evidence type="ECO:0000313" key="2">
    <source>
        <dbReference type="Proteomes" id="UP001404845"/>
    </source>
</evidence>